<evidence type="ECO:0000256" key="5">
    <source>
        <dbReference type="ARBA" id="ARBA00022723"/>
    </source>
</evidence>
<comment type="cofactor">
    <cofactor evidence="1">
        <name>Mg(2+)</name>
        <dbReference type="ChEBI" id="CHEBI:18420"/>
    </cofactor>
</comment>
<dbReference type="Gene3D" id="1.10.3090.10">
    <property type="entry name" value="cca-adding enzyme, domain 2"/>
    <property type="match status" value="1"/>
</dbReference>
<sequence>MPVSDSTSVAQKATLTADQRRAAAVLLRANTSPTVAELGELFAAAGHELALVGGPVRDVFLRGTPPDLDLTTDAVPERVLEITKAWADKTWTVGIEFGTIGLRKRNEIFEITTYRSEAYDRNSRKPEVKYGTSLVADLERRDFTINAMAARLPSFELVDPFGGLAALKEKVLRTPGRPEDSFSDDPLRILRAARFAARLGFTVAADVQAAMGEMASRLSIVSAERITDELSKLMLTATPEAGIDLLVRTGVAQTVLPELPALRMEVDEHHRHKDVYTHSLIVLRQAIDLEPRYGLGPDLVLRLAALLHDIGKPATRSLLPGGKVAFHHHEVVGAKIARKRLTALRFPNEVIDNVSRLIELHLRFHGYGDGDWNDSAVRRYVRDAGPLLTRLHALTRADCTTRNARKAARLAATYDALEARIEVLREQEELDKIRPDLDGGEIMRILGLKPGPLVGKAWNYLLELRLEHGELGTERATAELLAWAEREGIAPPAPER</sequence>
<dbReference type="EC" id="2.7.7.72" evidence="9"/>
<dbReference type="EMBL" id="RPFW01000006">
    <property type="protein sequence ID" value="TVZ01740.1"/>
    <property type="molecule type" value="Genomic_DNA"/>
</dbReference>
<protein>
    <submittedName>
        <fullName evidence="9">CCA tRNA nucleotidyltransferase</fullName>
        <ecNumber evidence="9">2.7.7.72</ecNumber>
    </submittedName>
</protein>
<keyword evidence="5" id="KW-0479">Metal-binding</keyword>
<dbReference type="NCBIfam" id="TIGR00277">
    <property type="entry name" value="HDIG"/>
    <property type="match status" value="1"/>
</dbReference>
<evidence type="ECO:0000256" key="7">
    <source>
        <dbReference type="ARBA" id="ARBA00022842"/>
    </source>
</evidence>
<dbReference type="SUPFAM" id="SSF81301">
    <property type="entry name" value="Nucleotidyltransferase"/>
    <property type="match status" value="1"/>
</dbReference>
<dbReference type="InterPro" id="IPR050264">
    <property type="entry name" value="Bact_CCA-adding_enz_type3_sf"/>
</dbReference>
<keyword evidence="3" id="KW-0819">tRNA processing</keyword>
<accession>A0A6P2BS17</accession>
<dbReference type="AlphaFoldDB" id="A0A6P2BS17"/>
<dbReference type="GO" id="GO:0000049">
    <property type="term" value="F:tRNA binding"/>
    <property type="evidence" value="ECO:0007669"/>
    <property type="project" value="TreeGrafter"/>
</dbReference>
<evidence type="ECO:0000313" key="9">
    <source>
        <dbReference type="EMBL" id="TVZ01740.1"/>
    </source>
</evidence>
<dbReference type="Gene3D" id="3.30.460.10">
    <property type="entry name" value="Beta Polymerase, domain 2"/>
    <property type="match status" value="1"/>
</dbReference>
<organism evidence="9 10">
    <name type="scientific">Trebonia kvetii</name>
    <dbReference type="NCBI Taxonomy" id="2480626"/>
    <lineage>
        <taxon>Bacteria</taxon>
        <taxon>Bacillati</taxon>
        <taxon>Actinomycetota</taxon>
        <taxon>Actinomycetes</taxon>
        <taxon>Streptosporangiales</taxon>
        <taxon>Treboniaceae</taxon>
        <taxon>Trebonia</taxon>
    </lineage>
</organism>
<dbReference type="Pfam" id="PF01743">
    <property type="entry name" value="PolyA_pol"/>
    <property type="match status" value="1"/>
</dbReference>
<dbReference type="GO" id="GO:0008033">
    <property type="term" value="P:tRNA processing"/>
    <property type="evidence" value="ECO:0007669"/>
    <property type="project" value="UniProtKB-KW"/>
</dbReference>
<dbReference type="Proteomes" id="UP000460272">
    <property type="component" value="Unassembled WGS sequence"/>
</dbReference>
<dbReference type="InterPro" id="IPR014065">
    <property type="entry name" value="tRNA_adenylyltransferase"/>
</dbReference>
<gene>
    <name evidence="9" type="ORF">EAS64_30220</name>
</gene>
<dbReference type="Pfam" id="PF01966">
    <property type="entry name" value="HD"/>
    <property type="match status" value="1"/>
</dbReference>
<dbReference type="InterPro" id="IPR006675">
    <property type="entry name" value="HDIG_dom"/>
</dbReference>
<dbReference type="GO" id="GO:0046872">
    <property type="term" value="F:metal ion binding"/>
    <property type="evidence" value="ECO:0007669"/>
    <property type="project" value="UniProtKB-KW"/>
</dbReference>
<evidence type="ECO:0000256" key="6">
    <source>
        <dbReference type="ARBA" id="ARBA00022741"/>
    </source>
</evidence>
<dbReference type="InterPro" id="IPR006674">
    <property type="entry name" value="HD_domain"/>
</dbReference>
<keyword evidence="2 9" id="KW-0808">Transferase</keyword>
<dbReference type="PROSITE" id="PS51831">
    <property type="entry name" value="HD"/>
    <property type="match status" value="1"/>
</dbReference>
<feature type="domain" description="HD" evidence="8">
    <location>
        <begin position="275"/>
        <end position="424"/>
    </location>
</feature>
<keyword evidence="4 9" id="KW-0548">Nucleotidyltransferase</keyword>
<dbReference type="PANTHER" id="PTHR46173">
    <property type="entry name" value="CCA TRNA NUCLEOTIDYLTRANSFERASE 1, MITOCHONDRIAL"/>
    <property type="match status" value="1"/>
</dbReference>
<keyword evidence="10" id="KW-1185">Reference proteome</keyword>
<name>A0A6P2BS17_9ACTN</name>
<dbReference type="InterPro" id="IPR002646">
    <property type="entry name" value="PolA_pol_head_dom"/>
</dbReference>
<dbReference type="PANTHER" id="PTHR46173:SF1">
    <property type="entry name" value="CCA TRNA NUCLEOTIDYLTRANSFERASE 1, MITOCHONDRIAL"/>
    <property type="match status" value="1"/>
</dbReference>
<reference evidence="9 10" key="1">
    <citation type="submission" date="2018-11" db="EMBL/GenBank/DDBJ databases">
        <title>Trebonia kvetii gen.nov., sp.nov., a novel acidophilic actinobacterium, and proposal of the new actinobacterial family Treboniaceae fam. nov.</title>
        <authorList>
            <person name="Rapoport D."/>
            <person name="Sagova-Mareckova M."/>
            <person name="Sedlacek I."/>
            <person name="Provaznik J."/>
            <person name="Kralova S."/>
            <person name="Pavlinic D."/>
            <person name="Benes V."/>
            <person name="Kopecky J."/>
        </authorList>
    </citation>
    <scope>NUCLEOTIDE SEQUENCE [LARGE SCALE GENOMIC DNA]</scope>
    <source>
        <strain evidence="9 10">15Tr583</strain>
    </source>
</reference>
<dbReference type="CDD" id="cd00077">
    <property type="entry name" value="HDc"/>
    <property type="match status" value="1"/>
</dbReference>
<keyword evidence="7" id="KW-0460">Magnesium</keyword>
<comment type="caution">
    <text evidence="9">The sequence shown here is derived from an EMBL/GenBank/DDBJ whole genome shotgun (WGS) entry which is preliminary data.</text>
</comment>
<evidence type="ECO:0000256" key="2">
    <source>
        <dbReference type="ARBA" id="ARBA00022679"/>
    </source>
</evidence>
<dbReference type="InterPro" id="IPR043519">
    <property type="entry name" value="NT_sf"/>
</dbReference>
<dbReference type="OrthoDB" id="9805698at2"/>
<dbReference type="InterPro" id="IPR003607">
    <property type="entry name" value="HD/PDEase_dom"/>
</dbReference>
<keyword evidence="6" id="KW-0547">Nucleotide-binding</keyword>
<dbReference type="NCBIfam" id="TIGR02692">
    <property type="entry name" value="tRNA_CCA_actino"/>
    <property type="match status" value="1"/>
</dbReference>
<evidence type="ECO:0000313" key="10">
    <source>
        <dbReference type="Proteomes" id="UP000460272"/>
    </source>
</evidence>
<evidence type="ECO:0000256" key="1">
    <source>
        <dbReference type="ARBA" id="ARBA00001946"/>
    </source>
</evidence>
<dbReference type="InterPro" id="IPR032828">
    <property type="entry name" value="PolyA_RNA-bd"/>
</dbReference>
<evidence type="ECO:0000259" key="8">
    <source>
        <dbReference type="PROSITE" id="PS51831"/>
    </source>
</evidence>
<dbReference type="GO" id="GO:0004810">
    <property type="term" value="F:CCA tRNA nucleotidyltransferase activity"/>
    <property type="evidence" value="ECO:0007669"/>
    <property type="project" value="UniProtKB-EC"/>
</dbReference>
<dbReference type="GO" id="GO:0000166">
    <property type="term" value="F:nucleotide binding"/>
    <property type="evidence" value="ECO:0007669"/>
    <property type="project" value="UniProtKB-KW"/>
</dbReference>
<evidence type="ECO:0000256" key="3">
    <source>
        <dbReference type="ARBA" id="ARBA00022694"/>
    </source>
</evidence>
<evidence type="ECO:0000256" key="4">
    <source>
        <dbReference type="ARBA" id="ARBA00022695"/>
    </source>
</evidence>
<proteinExistence type="predicted"/>
<dbReference type="SMART" id="SM00471">
    <property type="entry name" value="HDc"/>
    <property type="match status" value="1"/>
</dbReference>
<dbReference type="Pfam" id="PF12627">
    <property type="entry name" value="PolyA_pol_RNAbd"/>
    <property type="match status" value="1"/>
</dbReference>
<dbReference type="CDD" id="cd05398">
    <property type="entry name" value="NT_ClassII-CCAase"/>
    <property type="match status" value="1"/>
</dbReference>
<dbReference type="SUPFAM" id="SSF81891">
    <property type="entry name" value="Poly A polymerase C-terminal region-like"/>
    <property type="match status" value="1"/>
</dbReference>
<dbReference type="FunFam" id="1.10.3090.10:FF:000002">
    <property type="entry name" value="CCA tRNA nucleotidyltransferase"/>
    <property type="match status" value="1"/>
</dbReference>